<keyword evidence="5" id="KW-1185">Reference proteome</keyword>
<organism evidence="4 5">
    <name type="scientific">Flavobacterium subsaxonicum WB 4.1-42 = DSM 21790</name>
    <dbReference type="NCBI Taxonomy" id="1121898"/>
    <lineage>
        <taxon>Bacteria</taxon>
        <taxon>Pseudomonadati</taxon>
        <taxon>Bacteroidota</taxon>
        <taxon>Flavobacteriia</taxon>
        <taxon>Flavobacteriales</taxon>
        <taxon>Flavobacteriaceae</taxon>
        <taxon>Flavobacterium</taxon>
    </lineage>
</organism>
<reference evidence="4 5" key="1">
    <citation type="submission" date="2013-09" db="EMBL/GenBank/DDBJ databases">
        <authorList>
            <person name="Zeng Z."/>
            <person name="Chen C."/>
        </authorList>
    </citation>
    <scope>NUCLEOTIDE SEQUENCE [LARGE SCALE GENOMIC DNA]</scope>
    <source>
        <strain evidence="4 5">WB 4.1-42</strain>
    </source>
</reference>
<feature type="signal peptide" evidence="2">
    <location>
        <begin position="1"/>
        <end position="18"/>
    </location>
</feature>
<dbReference type="AlphaFoldDB" id="A0A0A2ME33"/>
<keyword evidence="1 2" id="KW-0732">Signal</keyword>
<dbReference type="NCBIfam" id="TIGR04183">
    <property type="entry name" value="Por_Secre_tail"/>
    <property type="match status" value="1"/>
</dbReference>
<evidence type="ECO:0000313" key="5">
    <source>
        <dbReference type="Proteomes" id="UP000030111"/>
    </source>
</evidence>
<dbReference type="eggNOG" id="ENOG5033DVV">
    <property type="taxonomic scope" value="Bacteria"/>
</dbReference>
<feature type="domain" description="Secretion system C-terminal sorting" evidence="3">
    <location>
        <begin position="214"/>
        <end position="281"/>
    </location>
</feature>
<evidence type="ECO:0000259" key="3">
    <source>
        <dbReference type="Pfam" id="PF18962"/>
    </source>
</evidence>
<evidence type="ECO:0000256" key="1">
    <source>
        <dbReference type="ARBA" id="ARBA00022729"/>
    </source>
</evidence>
<dbReference type="Proteomes" id="UP000030111">
    <property type="component" value="Unassembled WGS sequence"/>
</dbReference>
<gene>
    <name evidence="4" type="ORF">Q766_20655</name>
</gene>
<comment type="caution">
    <text evidence="4">The sequence shown here is derived from an EMBL/GenBank/DDBJ whole genome shotgun (WGS) entry which is preliminary data.</text>
</comment>
<proteinExistence type="predicted"/>
<dbReference type="Pfam" id="PF18962">
    <property type="entry name" value="Por_Secre_tail"/>
    <property type="match status" value="1"/>
</dbReference>
<protein>
    <recommendedName>
        <fullName evidence="3">Secretion system C-terminal sorting domain-containing protein</fullName>
    </recommendedName>
</protein>
<accession>A0A0A2ME33</accession>
<dbReference type="RefSeq" id="WP_026993309.1">
    <property type="nucleotide sequence ID" value="NZ_JRLY01000032.1"/>
</dbReference>
<dbReference type="STRING" id="1121898.GCA_000422725_03202"/>
<sequence>MKKITLALFLMGSVFVNAQTLTQNESPEVADGSTIACVSDQGFASSDNNYYRFYDLSDYGITADFSVSAVEFGIQQLVTETAGSYPITVTLYATTATFPTGFGGANYTQLAQETFDVVDQELAIFSAPISAVVPAGSDLVVQVSYEGDEELSTVLFLGSNEEGETAPSYLSSIGCEIVNPVTLASIGYPDVAMIINVVGPTAAVKDNALSAASVYPNPTTGVLNVQVPAGVTVNNAFVTDITGKVINVTLNNNVVNMSGLANGVYILTVNTDKGNLINKIVKQ</sequence>
<evidence type="ECO:0000313" key="4">
    <source>
        <dbReference type="EMBL" id="KGO90952.1"/>
    </source>
</evidence>
<dbReference type="InterPro" id="IPR026444">
    <property type="entry name" value="Secre_tail"/>
</dbReference>
<dbReference type="OrthoDB" id="964745at2"/>
<feature type="chain" id="PRO_5001992042" description="Secretion system C-terminal sorting domain-containing protein" evidence="2">
    <location>
        <begin position="19"/>
        <end position="283"/>
    </location>
</feature>
<dbReference type="EMBL" id="JRLY01000032">
    <property type="protein sequence ID" value="KGO90952.1"/>
    <property type="molecule type" value="Genomic_DNA"/>
</dbReference>
<name>A0A0A2ME33_9FLAO</name>
<evidence type="ECO:0000256" key="2">
    <source>
        <dbReference type="SAM" id="SignalP"/>
    </source>
</evidence>